<accession>A0A8T0UCV4</accession>
<protein>
    <submittedName>
        <fullName evidence="2">Uncharacterized protein</fullName>
    </submittedName>
</protein>
<evidence type="ECO:0000313" key="3">
    <source>
        <dbReference type="Proteomes" id="UP000823388"/>
    </source>
</evidence>
<dbReference type="PANTHER" id="PTHR34190">
    <property type="entry name" value="EXPRESSED PROTEIN"/>
    <property type="match status" value="1"/>
</dbReference>
<dbReference type="AlphaFoldDB" id="A0A8T0UCV4"/>
<name>A0A8T0UCV4_PANVG</name>
<feature type="region of interest" description="Disordered" evidence="1">
    <location>
        <begin position="40"/>
        <end position="79"/>
    </location>
</feature>
<feature type="compositionally biased region" description="Low complexity" evidence="1">
    <location>
        <begin position="56"/>
        <end position="68"/>
    </location>
</feature>
<keyword evidence="3" id="KW-1185">Reference proteome</keyword>
<comment type="caution">
    <text evidence="2">The sequence shown here is derived from an EMBL/GenBank/DDBJ whole genome shotgun (WGS) entry which is preliminary data.</text>
</comment>
<dbReference type="Proteomes" id="UP000823388">
    <property type="component" value="Chromosome 3N"/>
</dbReference>
<proteinExistence type="predicted"/>
<feature type="region of interest" description="Disordered" evidence="1">
    <location>
        <begin position="1"/>
        <end position="22"/>
    </location>
</feature>
<dbReference type="EMBL" id="CM029042">
    <property type="protein sequence ID" value="KAG2622482.1"/>
    <property type="molecule type" value="Genomic_DNA"/>
</dbReference>
<sequence length="160" mass="17757">MAASVARHQLQQQQQPTGATSMMARVERLDLVLGYLEEMMQQQHRRSSSSTGGGLMTMTSDDSSAASTPRGSKSWCRRPAKEALEEAQAKGTLVDRIAFLEDRVLKMEEDMDIITPEKTMTMSGYGHDAICRDHRSSSSKKKGLKSFVKSCVRGKLKTKD</sequence>
<dbReference type="PANTHER" id="PTHR34190:SF4">
    <property type="entry name" value="EXPRESSED PROTEIN"/>
    <property type="match status" value="1"/>
</dbReference>
<reference evidence="2 3" key="1">
    <citation type="submission" date="2020-05" db="EMBL/GenBank/DDBJ databases">
        <title>WGS assembly of Panicum virgatum.</title>
        <authorList>
            <person name="Lovell J.T."/>
            <person name="Jenkins J."/>
            <person name="Shu S."/>
            <person name="Juenger T.E."/>
            <person name="Schmutz J."/>
        </authorList>
    </citation>
    <scope>NUCLEOTIDE SEQUENCE [LARGE SCALE GENOMIC DNA]</scope>
    <source>
        <strain evidence="3">cv. AP13</strain>
    </source>
</reference>
<evidence type="ECO:0000256" key="1">
    <source>
        <dbReference type="SAM" id="MobiDB-lite"/>
    </source>
</evidence>
<organism evidence="2 3">
    <name type="scientific">Panicum virgatum</name>
    <name type="common">Blackwell switchgrass</name>
    <dbReference type="NCBI Taxonomy" id="38727"/>
    <lineage>
        <taxon>Eukaryota</taxon>
        <taxon>Viridiplantae</taxon>
        <taxon>Streptophyta</taxon>
        <taxon>Embryophyta</taxon>
        <taxon>Tracheophyta</taxon>
        <taxon>Spermatophyta</taxon>
        <taxon>Magnoliopsida</taxon>
        <taxon>Liliopsida</taxon>
        <taxon>Poales</taxon>
        <taxon>Poaceae</taxon>
        <taxon>PACMAD clade</taxon>
        <taxon>Panicoideae</taxon>
        <taxon>Panicodae</taxon>
        <taxon>Paniceae</taxon>
        <taxon>Panicinae</taxon>
        <taxon>Panicum</taxon>
        <taxon>Panicum sect. Hiantes</taxon>
    </lineage>
</organism>
<evidence type="ECO:0000313" key="2">
    <source>
        <dbReference type="EMBL" id="KAG2622482.1"/>
    </source>
</evidence>
<gene>
    <name evidence="2" type="ORF">PVAP13_3NG264301</name>
</gene>
<dbReference type="OrthoDB" id="783251at2759"/>